<dbReference type="GO" id="GO:0016887">
    <property type="term" value="F:ATP hydrolysis activity"/>
    <property type="evidence" value="ECO:0007669"/>
    <property type="project" value="InterPro"/>
</dbReference>
<dbReference type="GO" id="GO:0140359">
    <property type="term" value="F:ABC-type transporter activity"/>
    <property type="evidence" value="ECO:0007669"/>
    <property type="project" value="InterPro"/>
</dbReference>
<organism evidence="11 12">
    <name type="scientific">Arthrobacter terricola</name>
    <dbReference type="NCBI Taxonomy" id="2547396"/>
    <lineage>
        <taxon>Bacteria</taxon>
        <taxon>Bacillati</taxon>
        <taxon>Actinomycetota</taxon>
        <taxon>Actinomycetes</taxon>
        <taxon>Micrococcales</taxon>
        <taxon>Micrococcaceae</taxon>
        <taxon>Arthrobacter</taxon>
    </lineage>
</organism>
<dbReference type="InterPro" id="IPR003593">
    <property type="entry name" value="AAA+_ATPase"/>
</dbReference>
<feature type="transmembrane region" description="Helical" evidence="8">
    <location>
        <begin position="641"/>
        <end position="662"/>
    </location>
</feature>
<comment type="caution">
    <text evidence="11">The sequence shown here is derived from an EMBL/GenBank/DDBJ whole genome shotgun (WGS) entry which is preliminary data.</text>
</comment>
<feature type="transmembrane region" description="Helical" evidence="8">
    <location>
        <begin position="608"/>
        <end position="634"/>
    </location>
</feature>
<feature type="compositionally biased region" description="Low complexity" evidence="7">
    <location>
        <begin position="550"/>
        <end position="560"/>
    </location>
</feature>
<evidence type="ECO:0000256" key="2">
    <source>
        <dbReference type="ARBA" id="ARBA00022692"/>
    </source>
</evidence>
<feature type="transmembrane region" description="Helical" evidence="8">
    <location>
        <begin position="129"/>
        <end position="149"/>
    </location>
</feature>
<evidence type="ECO:0000256" key="1">
    <source>
        <dbReference type="ARBA" id="ARBA00004651"/>
    </source>
</evidence>
<evidence type="ECO:0000259" key="10">
    <source>
        <dbReference type="PROSITE" id="PS50929"/>
    </source>
</evidence>
<dbReference type="SMART" id="SM00382">
    <property type="entry name" value="AAA"/>
    <property type="match status" value="2"/>
</dbReference>
<evidence type="ECO:0000256" key="4">
    <source>
        <dbReference type="ARBA" id="ARBA00022840"/>
    </source>
</evidence>
<evidence type="ECO:0000313" key="12">
    <source>
        <dbReference type="Proteomes" id="UP000295511"/>
    </source>
</evidence>
<dbReference type="PROSITE" id="PS50893">
    <property type="entry name" value="ABC_TRANSPORTER_2"/>
    <property type="match status" value="2"/>
</dbReference>
<evidence type="ECO:0000256" key="6">
    <source>
        <dbReference type="ARBA" id="ARBA00023136"/>
    </source>
</evidence>
<feature type="transmembrane region" description="Helical" evidence="8">
    <location>
        <begin position="751"/>
        <end position="770"/>
    </location>
</feature>
<gene>
    <name evidence="11" type="primary">cydD</name>
    <name evidence="11" type="ORF">E1809_02875</name>
</gene>
<feature type="transmembrane region" description="Helical" evidence="8">
    <location>
        <begin position="155"/>
        <end position="172"/>
    </location>
</feature>
<dbReference type="PROSITE" id="PS50929">
    <property type="entry name" value="ABC_TM1F"/>
    <property type="match status" value="2"/>
</dbReference>
<accession>A0A4R5KZ98</accession>
<dbReference type="RefSeq" id="WP_133202704.1">
    <property type="nucleotide sequence ID" value="NZ_SMRU01000002.1"/>
</dbReference>
<dbReference type="GO" id="GO:0005524">
    <property type="term" value="F:ATP binding"/>
    <property type="evidence" value="ECO:0007669"/>
    <property type="project" value="UniProtKB-KW"/>
</dbReference>
<dbReference type="GO" id="GO:0034775">
    <property type="term" value="P:glutathione transmembrane transport"/>
    <property type="evidence" value="ECO:0007669"/>
    <property type="project" value="InterPro"/>
</dbReference>
<evidence type="ECO:0000256" key="5">
    <source>
        <dbReference type="ARBA" id="ARBA00022989"/>
    </source>
</evidence>
<dbReference type="InterPro" id="IPR014216">
    <property type="entry name" value="ABC_transptr_CydD"/>
</dbReference>
<evidence type="ECO:0000256" key="7">
    <source>
        <dbReference type="SAM" id="MobiDB-lite"/>
    </source>
</evidence>
<dbReference type="InterPro" id="IPR003439">
    <property type="entry name" value="ABC_transporter-like_ATP-bd"/>
</dbReference>
<feature type="transmembrane region" description="Helical" evidence="8">
    <location>
        <begin position="234"/>
        <end position="259"/>
    </location>
</feature>
<keyword evidence="3" id="KW-0547">Nucleotide-binding</keyword>
<dbReference type="OrthoDB" id="3237158at2"/>
<evidence type="ECO:0000313" key="11">
    <source>
        <dbReference type="EMBL" id="TDG01444.1"/>
    </source>
</evidence>
<dbReference type="InterPro" id="IPR027417">
    <property type="entry name" value="P-loop_NTPase"/>
</dbReference>
<dbReference type="InterPro" id="IPR011527">
    <property type="entry name" value="ABC1_TM_dom"/>
</dbReference>
<dbReference type="InterPro" id="IPR039421">
    <property type="entry name" value="Type_1_exporter"/>
</dbReference>
<dbReference type="PANTHER" id="PTHR24221">
    <property type="entry name" value="ATP-BINDING CASSETTE SUB-FAMILY B"/>
    <property type="match status" value="1"/>
</dbReference>
<dbReference type="Proteomes" id="UP000295511">
    <property type="component" value="Unassembled WGS sequence"/>
</dbReference>
<keyword evidence="4" id="KW-0067">ATP-binding</keyword>
<feature type="compositionally biased region" description="Basic and acidic residues" evidence="7">
    <location>
        <begin position="577"/>
        <end position="588"/>
    </location>
</feature>
<dbReference type="PANTHER" id="PTHR24221:SF654">
    <property type="entry name" value="ATP-BINDING CASSETTE SUB-FAMILY B MEMBER 6"/>
    <property type="match status" value="1"/>
</dbReference>
<keyword evidence="5 8" id="KW-1133">Transmembrane helix</keyword>
<sequence length="1162" mass="118632">MKPELPAGPANRSALYLLGLLSTLKALSLILIAQSIAGMLTGLAAGSTGWREGLIWGAAGAVLRSLTVWGQGVAARRAALGVKEELRSRLLQRALGTGAAGRVGDVNDGGLAVLATRGLDALDNYYTQYLPALVNCAAIPLLLGVRILFADWVSAVVVVLTLPLVPLFMVLIGRHTEDRVHEAQATLRRLSGHILELAKGLPVLVGLGRAREQRQALEDLSEEYRSRTMGTLRIAFMSALALELIATISVAVVAVFIGVRLVAGDMGLEAGMLALILAPDCYLPLRELGTAHHASDDGREALSAANSVLDAPAGRELSASDSGSTNRTDGVVVSGLSVTYAGREVAAVGPVDFHAPAGEITALDGRSGSGKSTILGVLAGTIADGPQAGISGSVAGLGIGAVAWVPQHPVMVADTVLDEVTLYLNGGRTAFSSEDGPSTQAPGTAVAMDCLRRAAADHLASKHPAELSPGELRRVAIARALARLNAGATILLLDEPTAHLDAASAEAIRETLAGLRGAATVILVAHDAGTRRLADHIVELDGGTAKAAGVRAAAASGPPGTSDDAGTSASPDGNAAEETHQHGSRERQGVPSAHGTLASVLSPVRYKFVGAVLIAALASMFAVALSGLSGWLIIRASEQPPILYLLAAMVGVRFFGIGRAALRYCERLLVHDAAFAAMTRLRGALWAALSARALSVRRLLQGGNVLGAIVDDVDTLRDLLPRVVVPPLTALAVAVSGVVATALLVPEAVPAVVAAALVGLVVAPALAVLADRNSARAEQELRSLVLHDVASALDARAELSANGVGGAVLSSVTRRDNAATAAAQRSAWAEGVGQGATVLACTLAALAAGMLGASPVQSGTIAPAVLAVVVLLQLALVEPYGAVVSAVRQAPALASVLRRVAIVDTPAQPASASDPDGGVPGDGLIALPDRPDGAPGLLLDSLEASWPGTGPVFSGLSAEAVPGRWLSVTGPSGSGKTTLLSVLLGFLPASSGAAYLSGNAAWCPQEAHLFDSTIRGNLLLARPAGRKPNEEDMWQVLDAVGLSGLVKGLPAGLDSRIGPSGSFLSGGERQRLAMARTLLSGATVLLLDEPTAHLDAEAASLLMAELRQGLRHVTVVLVTHNPADISPDDNRLDLAMYKPAAGEKTADGDAHVHELTAPARLP</sequence>
<evidence type="ECO:0000256" key="3">
    <source>
        <dbReference type="ARBA" id="ARBA00022741"/>
    </source>
</evidence>
<dbReference type="NCBIfam" id="TIGR02857">
    <property type="entry name" value="CydD"/>
    <property type="match status" value="1"/>
</dbReference>
<dbReference type="SUPFAM" id="SSF90123">
    <property type="entry name" value="ABC transporter transmembrane region"/>
    <property type="match status" value="2"/>
</dbReference>
<proteinExistence type="predicted"/>
<name>A0A4R5KZ98_9MICC</name>
<dbReference type="NCBIfam" id="TIGR02868">
    <property type="entry name" value="CydC"/>
    <property type="match status" value="1"/>
</dbReference>
<feature type="region of interest" description="Disordered" evidence="7">
    <location>
        <begin position="550"/>
        <end position="592"/>
    </location>
</feature>
<comment type="subcellular location">
    <subcellularLocation>
        <location evidence="1">Cell membrane</location>
        <topology evidence="1">Multi-pass membrane protein</topology>
    </subcellularLocation>
</comment>
<feature type="domain" description="ABC transmembrane type-1" evidence="10">
    <location>
        <begin position="17"/>
        <end position="291"/>
    </location>
</feature>
<dbReference type="InterPro" id="IPR014223">
    <property type="entry name" value="ABC_CydC/D"/>
</dbReference>
<dbReference type="InterPro" id="IPR036640">
    <property type="entry name" value="ABC1_TM_sf"/>
</dbReference>
<feature type="domain" description="ABC transmembrane type-1" evidence="10">
    <location>
        <begin position="609"/>
        <end position="892"/>
    </location>
</feature>
<dbReference type="InterPro" id="IPR017871">
    <property type="entry name" value="ABC_transporter-like_CS"/>
</dbReference>
<feature type="domain" description="ABC transporter" evidence="9">
    <location>
        <begin position="333"/>
        <end position="567"/>
    </location>
</feature>
<feature type="transmembrane region" description="Helical" evidence="8">
    <location>
        <begin position="723"/>
        <end position="745"/>
    </location>
</feature>
<protein>
    <submittedName>
        <fullName evidence="11">Thiol reductant ABC exporter subunit CydD</fullName>
    </submittedName>
</protein>
<dbReference type="PROSITE" id="PS00211">
    <property type="entry name" value="ABC_TRANSPORTER_1"/>
    <property type="match status" value="2"/>
</dbReference>
<dbReference type="Gene3D" id="1.20.1560.10">
    <property type="entry name" value="ABC transporter type 1, transmembrane domain"/>
    <property type="match status" value="2"/>
</dbReference>
<feature type="domain" description="ABC transporter" evidence="9">
    <location>
        <begin position="937"/>
        <end position="1162"/>
    </location>
</feature>
<feature type="transmembrane region" description="Helical" evidence="8">
    <location>
        <begin position="14"/>
        <end position="33"/>
    </location>
</feature>
<evidence type="ECO:0000256" key="8">
    <source>
        <dbReference type="SAM" id="Phobius"/>
    </source>
</evidence>
<dbReference type="SUPFAM" id="SSF52540">
    <property type="entry name" value="P-loop containing nucleoside triphosphate hydrolases"/>
    <property type="match status" value="2"/>
</dbReference>
<dbReference type="CDD" id="cd18584">
    <property type="entry name" value="ABC_6TM_AarD_CydD"/>
    <property type="match status" value="1"/>
</dbReference>
<reference evidence="11 12" key="1">
    <citation type="submission" date="2019-03" db="EMBL/GenBank/DDBJ databases">
        <title>Whole genome sequence of Arthrobacter sp JH1-1.</title>
        <authorList>
            <person name="Trinh H.N."/>
        </authorList>
    </citation>
    <scope>NUCLEOTIDE SEQUENCE [LARGE SCALE GENOMIC DNA]</scope>
    <source>
        <strain evidence="11 12">JH1-1</strain>
    </source>
</reference>
<dbReference type="EMBL" id="SMRU01000002">
    <property type="protein sequence ID" value="TDG01444.1"/>
    <property type="molecule type" value="Genomic_DNA"/>
</dbReference>
<keyword evidence="12" id="KW-1185">Reference proteome</keyword>
<dbReference type="Pfam" id="PF00664">
    <property type="entry name" value="ABC_membrane"/>
    <property type="match status" value="1"/>
</dbReference>
<dbReference type="Pfam" id="PF00005">
    <property type="entry name" value="ABC_tran"/>
    <property type="match status" value="2"/>
</dbReference>
<dbReference type="GO" id="GO:0045454">
    <property type="term" value="P:cell redox homeostasis"/>
    <property type="evidence" value="ECO:0007669"/>
    <property type="project" value="InterPro"/>
</dbReference>
<dbReference type="GO" id="GO:0005886">
    <property type="term" value="C:plasma membrane"/>
    <property type="evidence" value="ECO:0007669"/>
    <property type="project" value="UniProtKB-SubCell"/>
</dbReference>
<keyword evidence="6 8" id="KW-0472">Membrane</keyword>
<dbReference type="Gene3D" id="3.40.50.300">
    <property type="entry name" value="P-loop containing nucleotide triphosphate hydrolases"/>
    <property type="match status" value="2"/>
</dbReference>
<dbReference type="AlphaFoldDB" id="A0A4R5KZ98"/>
<dbReference type="GO" id="GO:0042883">
    <property type="term" value="P:cysteine transport"/>
    <property type="evidence" value="ECO:0007669"/>
    <property type="project" value="InterPro"/>
</dbReference>
<dbReference type="CDD" id="cd03228">
    <property type="entry name" value="ABCC_MRP_Like"/>
    <property type="match status" value="2"/>
</dbReference>
<evidence type="ECO:0000259" key="9">
    <source>
        <dbReference type="PROSITE" id="PS50893"/>
    </source>
</evidence>
<dbReference type="GO" id="GO:0034040">
    <property type="term" value="F:ATPase-coupled lipid transmembrane transporter activity"/>
    <property type="evidence" value="ECO:0007669"/>
    <property type="project" value="TreeGrafter"/>
</dbReference>
<keyword evidence="2 8" id="KW-0812">Transmembrane</keyword>